<name>A0A118K403_CYNCS</name>
<evidence type="ECO:0000313" key="1">
    <source>
        <dbReference type="EMBL" id="KVI06780.1"/>
    </source>
</evidence>
<accession>A0A118K403</accession>
<dbReference type="Gramene" id="KVI06780">
    <property type="protein sequence ID" value="KVI06780"/>
    <property type="gene ID" value="Ccrd_014865"/>
</dbReference>
<dbReference type="Proteomes" id="UP000243975">
    <property type="component" value="Unassembled WGS sequence"/>
</dbReference>
<sequence>MFIQQKICSLEVPVYYVILVQIKDSTPSPLNLLPKQHNEERRRDYRMPHNEVDEIDYMAEEGDILDFVMDDEEVNSGGDQIVEL</sequence>
<organism evidence="1 2">
    <name type="scientific">Cynara cardunculus var. scolymus</name>
    <name type="common">Globe artichoke</name>
    <name type="synonym">Cynara scolymus</name>
    <dbReference type="NCBI Taxonomy" id="59895"/>
    <lineage>
        <taxon>Eukaryota</taxon>
        <taxon>Viridiplantae</taxon>
        <taxon>Streptophyta</taxon>
        <taxon>Embryophyta</taxon>
        <taxon>Tracheophyta</taxon>
        <taxon>Spermatophyta</taxon>
        <taxon>Magnoliopsida</taxon>
        <taxon>eudicotyledons</taxon>
        <taxon>Gunneridae</taxon>
        <taxon>Pentapetalae</taxon>
        <taxon>asterids</taxon>
        <taxon>campanulids</taxon>
        <taxon>Asterales</taxon>
        <taxon>Asteraceae</taxon>
        <taxon>Carduoideae</taxon>
        <taxon>Cardueae</taxon>
        <taxon>Carduinae</taxon>
        <taxon>Cynara</taxon>
    </lineage>
</organism>
<reference evidence="1 2" key="1">
    <citation type="journal article" date="2016" name="Sci. Rep.">
        <title>The genome sequence of the outbreeding globe artichoke constructed de novo incorporating a phase-aware low-pass sequencing strategy of F1 progeny.</title>
        <authorList>
            <person name="Scaglione D."/>
            <person name="Reyes-Chin-Wo S."/>
            <person name="Acquadro A."/>
            <person name="Froenicke L."/>
            <person name="Portis E."/>
            <person name="Beitel C."/>
            <person name="Tirone M."/>
            <person name="Mauro R."/>
            <person name="Lo Monaco A."/>
            <person name="Mauromicale G."/>
            <person name="Faccioli P."/>
            <person name="Cattivelli L."/>
            <person name="Rieseberg L."/>
            <person name="Michelmore R."/>
            <person name="Lanteri S."/>
        </authorList>
    </citation>
    <scope>NUCLEOTIDE SEQUENCE [LARGE SCALE GENOMIC DNA]</scope>
    <source>
        <strain evidence="1">2C</strain>
    </source>
</reference>
<evidence type="ECO:0000313" key="2">
    <source>
        <dbReference type="Proteomes" id="UP000243975"/>
    </source>
</evidence>
<dbReference type="EMBL" id="LEKV01001643">
    <property type="protein sequence ID" value="KVI06780.1"/>
    <property type="molecule type" value="Genomic_DNA"/>
</dbReference>
<dbReference type="AlphaFoldDB" id="A0A118K403"/>
<protein>
    <submittedName>
        <fullName evidence="1">Uncharacterized protein</fullName>
    </submittedName>
</protein>
<proteinExistence type="predicted"/>
<keyword evidence="2" id="KW-1185">Reference proteome</keyword>
<comment type="caution">
    <text evidence="1">The sequence shown here is derived from an EMBL/GenBank/DDBJ whole genome shotgun (WGS) entry which is preliminary data.</text>
</comment>
<gene>
    <name evidence="1" type="ORF">Ccrd_014865</name>
</gene>